<evidence type="ECO:0000313" key="2">
    <source>
        <dbReference type="EMBL" id="KAJ7389525.1"/>
    </source>
</evidence>
<evidence type="ECO:0000313" key="3">
    <source>
        <dbReference type="Proteomes" id="UP001163046"/>
    </source>
</evidence>
<feature type="region of interest" description="Disordered" evidence="1">
    <location>
        <begin position="519"/>
        <end position="538"/>
    </location>
</feature>
<reference evidence="2" key="1">
    <citation type="submission" date="2023-01" db="EMBL/GenBank/DDBJ databases">
        <title>Genome assembly of the deep-sea coral Lophelia pertusa.</title>
        <authorList>
            <person name="Herrera S."/>
            <person name="Cordes E."/>
        </authorList>
    </citation>
    <scope>NUCLEOTIDE SEQUENCE</scope>
    <source>
        <strain evidence="2">USNM1676648</strain>
        <tissue evidence="2">Polyp</tissue>
    </source>
</reference>
<feature type="region of interest" description="Disordered" evidence="1">
    <location>
        <begin position="72"/>
        <end position="100"/>
    </location>
</feature>
<accession>A0A9W9ZXX7</accession>
<gene>
    <name evidence="2" type="ORF">OS493_030910</name>
</gene>
<dbReference type="AlphaFoldDB" id="A0A9W9ZXX7"/>
<comment type="caution">
    <text evidence="2">The sequence shown here is derived from an EMBL/GenBank/DDBJ whole genome shotgun (WGS) entry which is preliminary data.</text>
</comment>
<protein>
    <submittedName>
        <fullName evidence="2">Uncharacterized protein</fullName>
    </submittedName>
</protein>
<feature type="region of interest" description="Disordered" evidence="1">
    <location>
        <begin position="565"/>
        <end position="585"/>
    </location>
</feature>
<feature type="region of interest" description="Disordered" evidence="1">
    <location>
        <begin position="120"/>
        <end position="144"/>
    </location>
</feature>
<feature type="compositionally biased region" description="Low complexity" evidence="1">
    <location>
        <begin position="519"/>
        <end position="534"/>
    </location>
</feature>
<organism evidence="2 3">
    <name type="scientific">Desmophyllum pertusum</name>
    <dbReference type="NCBI Taxonomy" id="174260"/>
    <lineage>
        <taxon>Eukaryota</taxon>
        <taxon>Metazoa</taxon>
        <taxon>Cnidaria</taxon>
        <taxon>Anthozoa</taxon>
        <taxon>Hexacorallia</taxon>
        <taxon>Scleractinia</taxon>
        <taxon>Caryophylliina</taxon>
        <taxon>Caryophylliidae</taxon>
        <taxon>Desmophyllum</taxon>
    </lineage>
</organism>
<proteinExistence type="predicted"/>
<dbReference type="OrthoDB" id="5966461at2759"/>
<sequence>MDKRRNSTDLSHGKNVSLAYLHERSILQKRLDQFEREQEKSIRKISNGQETLANALAVERGKNSSMEIQSVTGIYSPRQRPEARAGTLSPNPYSGNPENLENYTRLRKISLPSDISRYRKLSSSSVDTKSTKRATRQTSDPLQYSRQMDSSVIMMARRKLTTGQIGLAVSSKEFRPYSESHIFKSNLSKNQSKPKANFLSAKLPSGHATKSAEWEYSMEKIHLPTRLSSSASTPSRMVNETSAEKTNTYIKEGLFNASKKVDNRRKSSNGNFSTYEGLPVVINDNIEPQESAEENTIIQNAAAGALIRKGQFQNAKHVYLPGESPISELHTPEQSLISSELDLNLGSECDTGSESNNKSISRKASLSAASNKSKRHLHALTSETQGAGAREDVCYPGNAWSNNNSTVRRSRKIATVVAPQGIVLNDNSSVSSHEKNDTEQSSASDETGRNIDALRSFRRLALVAVAAERFRTKTTKPNSENRQIVLPEKKLSTKARLEELQRPTESYLRQIVADETSSKSTSFKSRSKSVSGISPGKTSVSGITNFRRVSQAAMATRILMDRRTRKVSGNRFSELESRKDKNQGKTLAEMMDELKDCRYLRNSTMDNE</sequence>
<feature type="compositionally biased region" description="Polar residues" evidence="1">
    <location>
        <begin position="350"/>
        <end position="359"/>
    </location>
</feature>
<feature type="compositionally biased region" description="Basic and acidic residues" evidence="1">
    <location>
        <begin position="573"/>
        <end position="583"/>
    </location>
</feature>
<dbReference type="EMBL" id="MU825430">
    <property type="protein sequence ID" value="KAJ7389525.1"/>
    <property type="molecule type" value="Genomic_DNA"/>
</dbReference>
<keyword evidence="3" id="KW-1185">Reference proteome</keyword>
<dbReference type="Proteomes" id="UP001163046">
    <property type="component" value="Unassembled WGS sequence"/>
</dbReference>
<feature type="region of interest" description="Disordered" evidence="1">
    <location>
        <begin position="424"/>
        <end position="450"/>
    </location>
</feature>
<feature type="compositionally biased region" description="Low complexity" evidence="1">
    <location>
        <begin position="362"/>
        <end position="371"/>
    </location>
</feature>
<evidence type="ECO:0000256" key="1">
    <source>
        <dbReference type="SAM" id="MobiDB-lite"/>
    </source>
</evidence>
<name>A0A9W9ZXX7_9CNID</name>
<feature type="region of interest" description="Disordered" evidence="1">
    <location>
        <begin position="347"/>
        <end position="376"/>
    </location>
</feature>
<feature type="compositionally biased region" description="Polar residues" evidence="1">
    <location>
        <begin position="88"/>
        <end position="100"/>
    </location>
</feature>